<reference evidence="1 2" key="1">
    <citation type="submission" date="2019-10" db="EMBL/GenBank/DDBJ databases">
        <title>Draft Genome Sequence of the Caffeine Degrading Methylotroph Methylorubrum populi PINKEL.</title>
        <authorList>
            <person name="Dawson S.C."/>
            <person name="Zhang X."/>
            <person name="Wright M.E."/>
            <person name="Sharma G."/>
            <person name="Langner J.T."/>
            <person name="Ditty J.L."/>
            <person name="Subuyuj G.A."/>
        </authorList>
    </citation>
    <scope>NUCLEOTIDE SEQUENCE [LARGE SCALE GENOMIC DNA]</scope>
    <source>
        <strain evidence="1 2">Pinkel</strain>
    </source>
</reference>
<gene>
    <name evidence="1" type="ORF">F8B43_1413</name>
</gene>
<proteinExistence type="predicted"/>
<dbReference type="AlphaFoldDB" id="A0A833J9B4"/>
<evidence type="ECO:0000313" key="2">
    <source>
        <dbReference type="Proteomes" id="UP000469949"/>
    </source>
</evidence>
<sequence>MVGVCEGCGDTMRGLNRFAVAVCAIFLTVEARAQADVSALTEAQKRKIHLPYVRAATNCISQSLLMAPDAVRLAKQGQWADALRALPKGQCGAEISTLIGTHDQLYGAGTGQTFFAGPYINDLPRALGNRLKGEFERLAAVEAREIAARQQEVARQEAAKRARIEEADRVVTLYRDKMYECTTNQIVKLAASSEGAEVLATAAMTICDDEIANAVRAGTAKLRIQFPDAETAPLRADFEAVIKKNVVTSAVQAKAALNVPRQQAASEPPPAPVTPVVATPPQVSTAPVNAGPAPAASPVRECLRTMAKAREGKFVNRDDLVKAMLDLCRPEIEGAARSAFLKDDKASLEQTRDKTLQEALREAREVVGSAN</sequence>
<organism evidence="1 2">
    <name type="scientific">Methylorubrum populi</name>
    <dbReference type="NCBI Taxonomy" id="223967"/>
    <lineage>
        <taxon>Bacteria</taxon>
        <taxon>Pseudomonadati</taxon>
        <taxon>Pseudomonadota</taxon>
        <taxon>Alphaproteobacteria</taxon>
        <taxon>Hyphomicrobiales</taxon>
        <taxon>Methylobacteriaceae</taxon>
        <taxon>Methylorubrum</taxon>
    </lineage>
</organism>
<dbReference type="Proteomes" id="UP000469949">
    <property type="component" value="Unassembled WGS sequence"/>
</dbReference>
<accession>A0A833J9B4</accession>
<comment type="caution">
    <text evidence="1">The sequence shown here is derived from an EMBL/GenBank/DDBJ whole genome shotgun (WGS) entry which is preliminary data.</text>
</comment>
<protein>
    <submittedName>
        <fullName evidence="1">Uncharacterized protein</fullName>
    </submittedName>
</protein>
<evidence type="ECO:0000313" key="1">
    <source>
        <dbReference type="EMBL" id="KAB7786012.1"/>
    </source>
</evidence>
<dbReference type="EMBL" id="WEKV01000008">
    <property type="protein sequence ID" value="KAB7786012.1"/>
    <property type="molecule type" value="Genomic_DNA"/>
</dbReference>
<name>A0A833J9B4_9HYPH</name>